<protein>
    <submittedName>
        <fullName evidence="1">Uncharacterized protein</fullName>
    </submittedName>
</protein>
<name>A0A157QMD5_9BORD</name>
<dbReference type="RefSeq" id="WP_082887354.1">
    <property type="nucleotide sequence ID" value="NZ_FKBS01000025.1"/>
</dbReference>
<gene>
    <name evidence="1" type="ORF">SAMEA1982600_03717</name>
</gene>
<organism evidence="1 2">
    <name type="scientific">Bordetella ansorpii</name>
    <dbReference type="NCBI Taxonomy" id="288768"/>
    <lineage>
        <taxon>Bacteria</taxon>
        <taxon>Pseudomonadati</taxon>
        <taxon>Pseudomonadota</taxon>
        <taxon>Betaproteobacteria</taxon>
        <taxon>Burkholderiales</taxon>
        <taxon>Alcaligenaceae</taxon>
        <taxon>Bordetella</taxon>
    </lineage>
</organism>
<evidence type="ECO:0000313" key="1">
    <source>
        <dbReference type="EMBL" id="SAI46768.1"/>
    </source>
</evidence>
<sequence length="145" mass="16189">MAKVKLSQAAQNQINEVANTLLSLNLTTTRGYHEHSVRSIKAALEAAYLAGMVDHYRGDEPGTTDQGTSMDNTSEQQLMDYLRGYARSNPANLHQLREYMHWPAMARAERDKRASRLLDVLPDDLLHAIAEGELDVNAVARRLDG</sequence>
<reference evidence="1 2" key="1">
    <citation type="submission" date="2016-03" db="EMBL/GenBank/DDBJ databases">
        <authorList>
            <consortium name="Pathogen Informatics"/>
        </authorList>
    </citation>
    <scope>NUCLEOTIDE SEQUENCE [LARGE SCALE GENOMIC DNA]</scope>
    <source>
        <strain evidence="1 2">NCTC13364</strain>
    </source>
</reference>
<dbReference type="AlphaFoldDB" id="A0A157QMD5"/>
<evidence type="ECO:0000313" key="2">
    <source>
        <dbReference type="Proteomes" id="UP000077037"/>
    </source>
</evidence>
<proteinExistence type="predicted"/>
<dbReference type="Proteomes" id="UP000077037">
    <property type="component" value="Unassembled WGS sequence"/>
</dbReference>
<accession>A0A157QMD5</accession>
<dbReference type="EMBL" id="FKBS01000025">
    <property type="protein sequence ID" value="SAI46768.1"/>
    <property type="molecule type" value="Genomic_DNA"/>
</dbReference>